<dbReference type="Proteomes" id="UP001595637">
    <property type="component" value="Unassembled WGS sequence"/>
</dbReference>
<dbReference type="SUPFAM" id="SSF51735">
    <property type="entry name" value="NAD(P)-binding Rossmann-fold domains"/>
    <property type="match status" value="1"/>
</dbReference>
<dbReference type="InterPro" id="IPR036291">
    <property type="entry name" value="NAD(P)-bd_dom_sf"/>
</dbReference>
<dbReference type="EMBL" id="JBHRVQ010000001">
    <property type="protein sequence ID" value="MFC3387498.1"/>
    <property type="molecule type" value="Genomic_DNA"/>
</dbReference>
<evidence type="ECO:0000313" key="5">
    <source>
        <dbReference type="EMBL" id="MFC3387498.1"/>
    </source>
</evidence>
<comment type="similarity">
    <text evidence="1">Belongs to the Gfo/Idh/MocA family.</text>
</comment>
<proteinExistence type="inferred from homology"/>
<dbReference type="Gene3D" id="3.30.360.10">
    <property type="entry name" value="Dihydrodipicolinate Reductase, domain 2"/>
    <property type="match status" value="1"/>
</dbReference>
<dbReference type="Pfam" id="PF01408">
    <property type="entry name" value="GFO_IDH_MocA"/>
    <property type="match status" value="1"/>
</dbReference>
<organism evidence="5 6">
    <name type="scientific">Salinicoccus sesuvii</name>
    <dbReference type="NCBI Taxonomy" id="868281"/>
    <lineage>
        <taxon>Bacteria</taxon>
        <taxon>Bacillati</taxon>
        <taxon>Bacillota</taxon>
        <taxon>Bacilli</taxon>
        <taxon>Bacillales</taxon>
        <taxon>Staphylococcaceae</taxon>
        <taxon>Salinicoccus</taxon>
    </lineage>
</organism>
<evidence type="ECO:0000256" key="1">
    <source>
        <dbReference type="ARBA" id="ARBA00010928"/>
    </source>
</evidence>
<evidence type="ECO:0000313" key="6">
    <source>
        <dbReference type="Proteomes" id="UP001595637"/>
    </source>
</evidence>
<dbReference type="Pfam" id="PF22725">
    <property type="entry name" value="GFO_IDH_MocA_C3"/>
    <property type="match status" value="1"/>
</dbReference>
<dbReference type="Gene3D" id="3.40.50.720">
    <property type="entry name" value="NAD(P)-binding Rossmann-like Domain"/>
    <property type="match status" value="1"/>
</dbReference>
<name>A0ABV7N3W4_9STAP</name>
<evidence type="ECO:0000259" key="4">
    <source>
        <dbReference type="Pfam" id="PF22725"/>
    </source>
</evidence>
<comment type="caution">
    <text evidence="5">The sequence shown here is derived from an EMBL/GenBank/DDBJ whole genome shotgun (WGS) entry which is preliminary data.</text>
</comment>
<evidence type="ECO:0000256" key="2">
    <source>
        <dbReference type="ARBA" id="ARBA00023002"/>
    </source>
</evidence>
<feature type="domain" description="GFO/IDH/MocA-like oxidoreductase" evidence="4">
    <location>
        <begin position="132"/>
        <end position="258"/>
    </location>
</feature>
<feature type="domain" description="Gfo/Idh/MocA-like oxidoreductase N-terminal" evidence="3">
    <location>
        <begin position="4"/>
        <end position="120"/>
    </location>
</feature>
<dbReference type="PANTHER" id="PTHR42840">
    <property type="entry name" value="NAD(P)-BINDING ROSSMANN-FOLD SUPERFAMILY PROTEIN-RELATED"/>
    <property type="match status" value="1"/>
</dbReference>
<dbReference type="InterPro" id="IPR000683">
    <property type="entry name" value="Gfo/Idh/MocA-like_OxRdtase_N"/>
</dbReference>
<evidence type="ECO:0000259" key="3">
    <source>
        <dbReference type="Pfam" id="PF01408"/>
    </source>
</evidence>
<dbReference type="SUPFAM" id="SSF55347">
    <property type="entry name" value="Glyceraldehyde-3-phosphate dehydrogenase-like, C-terminal domain"/>
    <property type="match status" value="1"/>
</dbReference>
<sequence>MDTIKIGVAGLGRLGLIHAENISVMKGVELFAICNLDADFNREIAERLDVRYNYTEYEEMIKNPELDAVCIATPSGLHTKQIELALEKGLHVFCEKPIGLDTADIERTIEKIDSHKDMVFHLGFMRRYDPDYLYAKQLVDAGEIGDISIIRSYGIDPISGLEGFVKFAKKSPSGGIFLDMGVHDIDAIRWITGSEVSKVWANGSNKAAPELDEVNELELGTATMQLENGVTAFVVLGRTASHGYHVEAEIIGTKGMLRIAATPEKNKVTLFNEHGVVRPTSQNFPERFKEAYIGEMRDFLDCIRQNIQPEVTALDGLRGTQVAIACQESLEKDSVVEVTY</sequence>
<gene>
    <name evidence="5" type="ORF">ACFOEO_02650</name>
</gene>
<protein>
    <submittedName>
        <fullName evidence="5">Gfo/Idh/MocA family oxidoreductase</fullName>
    </submittedName>
</protein>
<dbReference type="RefSeq" id="WP_380651478.1">
    <property type="nucleotide sequence ID" value="NZ_JBHRVQ010000001.1"/>
</dbReference>
<dbReference type="PANTHER" id="PTHR42840:SF3">
    <property type="entry name" value="BINDING ROSSMANN FOLD OXIDOREDUCTASE, PUTATIVE (AFU_ORTHOLOGUE AFUA_2G10240)-RELATED"/>
    <property type="match status" value="1"/>
</dbReference>
<keyword evidence="2" id="KW-0560">Oxidoreductase</keyword>
<keyword evidence="6" id="KW-1185">Reference proteome</keyword>
<accession>A0ABV7N3W4</accession>
<reference evidence="6" key="1">
    <citation type="journal article" date="2019" name="Int. J. Syst. Evol. Microbiol.">
        <title>The Global Catalogue of Microorganisms (GCM) 10K type strain sequencing project: providing services to taxonomists for standard genome sequencing and annotation.</title>
        <authorList>
            <consortium name="The Broad Institute Genomics Platform"/>
            <consortium name="The Broad Institute Genome Sequencing Center for Infectious Disease"/>
            <person name="Wu L."/>
            <person name="Ma J."/>
        </authorList>
    </citation>
    <scope>NUCLEOTIDE SEQUENCE [LARGE SCALE GENOMIC DNA]</scope>
    <source>
        <strain evidence="6">CCM 7756</strain>
    </source>
</reference>
<dbReference type="InterPro" id="IPR055170">
    <property type="entry name" value="GFO_IDH_MocA-like_dom"/>
</dbReference>